<organism evidence="2 3">
    <name type="scientific">Methanobrevibacter oralis</name>
    <dbReference type="NCBI Taxonomy" id="66851"/>
    <lineage>
        <taxon>Archaea</taxon>
        <taxon>Methanobacteriati</taxon>
        <taxon>Methanobacteriota</taxon>
        <taxon>Methanomada group</taxon>
        <taxon>Methanobacteria</taxon>
        <taxon>Methanobacteriales</taxon>
        <taxon>Methanobacteriaceae</taxon>
        <taxon>Methanobrevibacter</taxon>
    </lineage>
</organism>
<dbReference type="Proteomes" id="UP000077428">
    <property type="component" value="Unassembled WGS sequence"/>
</dbReference>
<dbReference type="GO" id="GO:0004521">
    <property type="term" value="F:RNA endonuclease activity"/>
    <property type="evidence" value="ECO:0007669"/>
    <property type="project" value="InterPro"/>
</dbReference>
<dbReference type="Pfam" id="PF01850">
    <property type="entry name" value="PIN"/>
    <property type="match status" value="1"/>
</dbReference>
<dbReference type="Gene3D" id="3.40.50.1010">
    <property type="entry name" value="5'-nuclease"/>
    <property type="match status" value="1"/>
</dbReference>
<evidence type="ECO:0000259" key="1">
    <source>
        <dbReference type="Pfam" id="PF01850"/>
    </source>
</evidence>
<sequence>MSKPYFLDTSFIIAYAIATDNHHIKTEHLEDIILNNPCHINNGILNECITVSYNKTKSLKISQEVYYIIIDNFKILNEYNIVNYNAKTMDLFNKHNGKLSFTDSGIITTMKENNIFDLLTFDTQFKKENSINVIDK</sequence>
<reference evidence="3" key="1">
    <citation type="journal article" date="2016" name="Genome Announc.">
        <title>Draft Genome Sequences of Methanobrevibacter curvatus DSM11111, Methanobrevibacter cuticularis DSM11139, Methanobrevibacter filiformis DSM11501, and Methanobrevibacter oralis DSM7256.</title>
        <authorList>
            <person name="Poehlein A."/>
            <person name="Seedorf H."/>
        </authorList>
    </citation>
    <scope>NUCLEOTIDE SEQUENCE [LARGE SCALE GENOMIC DNA]</scope>
    <source>
        <strain evidence="3">DSM 7256 / JCM 30027 / ZR</strain>
    </source>
</reference>
<dbReference type="SUPFAM" id="SSF88723">
    <property type="entry name" value="PIN domain-like"/>
    <property type="match status" value="1"/>
</dbReference>
<dbReference type="InterPro" id="IPR002716">
    <property type="entry name" value="PIN_dom"/>
</dbReference>
<dbReference type="PANTHER" id="PTHR42188">
    <property type="entry name" value="23S RRNA-SPECIFIC ENDONUCLEASE VAPC20"/>
    <property type="match status" value="1"/>
</dbReference>
<protein>
    <submittedName>
        <fullName evidence="2">tRNA(fMet)-specific endonuclease VapC</fullName>
    </submittedName>
</protein>
<evidence type="ECO:0000313" key="2">
    <source>
        <dbReference type="EMBL" id="KZX13978.1"/>
    </source>
</evidence>
<dbReference type="InterPro" id="IPR029060">
    <property type="entry name" value="PIN-like_dom_sf"/>
</dbReference>
<dbReference type="EMBL" id="LWMU01000041">
    <property type="protein sequence ID" value="KZX13978.1"/>
    <property type="molecule type" value="Genomic_DNA"/>
</dbReference>
<evidence type="ECO:0000313" key="3">
    <source>
        <dbReference type="Proteomes" id="UP000077428"/>
    </source>
</evidence>
<keyword evidence="2" id="KW-0540">Nuclease</keyword>
<proteinExistence type="predicted"/>
<accession>A0A166BZM3</accession>
<dbReference type="AlphaFoldDB" id="A0A166BZM3"/>
<keyword evidence="2" id="KW-0378">Hydrolase</keyword>
<gene>
    <name evidence="2" type="primary">vapC_2</name>
    <name evidence="2" type="ORF">MBORA_02180</name>
</gene>
<dbReference type="GO" id="GO:0016075">
    <property type="term" value="P:rRNA catabolic process"/>
    <property type="evidence" value="ECO:0007669"/>
    <property type="project" value="TreeGrafter"/>
</dbReference>
<dbReference type="RefSeq" id="WP_042692580.1">
    <property type="nucleotide sequence ID" value="NZ_CABMAB010000011.1"/>
</dbReference>
<keyword evidence="2" id="KW-0255">Endonuclease</keyword>
<dbReference type="PATRIC" id="fig|66851.6.peg.267"/>
<feature type="domain" description="PIN" evidence="1">
    <location>
        <begin position="5"/>
        <end position="127"/>
    </location>
</feature>
<name>A0A166BZM3_METOA</name>
<dbReference type="InterPro" id="IPR039018">
    <property type="entry name" value="VapC20-like"/>
</dbReference>
<dbReference type="PANTHER" id="PTHR42188:SF1">
    <property type="entry name" value="23S RRNA-SPECIFIC ENDONUCLEASE VAPC20"/>
    <property type="match status" value="1"/>
</dbReference>
<comment type="caution">
    <text evidence="2">The sequence shown here is derived from an EMBL/GenBank/DDBJ whole genome shotgun (WGS) entry which is preliminary data.</text>
</comment>
<dbReference type="CDD" id="cd09854">
    <property type="entry name" value="PIN_VapC-like"/>
    <property type="match status" value="1"/>
</dbReference>
<dbReference type="OrthoDB" id="76904at2157"/>
<keyword evidence="3" id="KW-1185">Reference proteome</keyword>